<feature type="binding site" evidence="7">
    <location>
        <position position="165"/>
    </location>
    <ligand>
        <name>L-aspartate</name>
        <dbReference type="ChEBI" id="CHEBI:29991"/>
    </ligand>
</feature>
<dbReference type="PANTHER" id="PTHR45753:SF6">
    <property type="entry name" value="ASPARTATE CARBAMOYLTRANSFERASE"/>
    <property type="match status" value="1"/>
</dbReference>
<comment type="function">
    <text evidence="5 7">Catalyzes the condensation of carbamoyl phosphate and aspartate to form carbamoyl aspartate and inorganic phosphate, the committed step in the de novo pyrimidine nucleotide biosynthesis pathway.</text>
</comment>
<evidence type="ECO:0000259" key="9">
    <source>
        <dbReference type="Pfam" id="PF02729"/>
    </source>
</evidence>
<evidence type="ECO:0000256" key="2">
    <source>
        <dbReference type="ARBA" id="ARBA00008896"/>
    </source>
</evidence>
<dbReference type="NCBIfam" id="NF002032">
    <property type="entry name" value="PRK00856.1"/>
    <property type="match status" value="1"/>
</dbReference>
<evidence type="ECO:0000256" key="5">
    <source>
        <dbReference type="ARBA" id="ARBA00043884"/>
    </source>
</evidence>
<dbReference type="PANTHER" id="PTHR45753">
    <property type="entry name" value="ORNITHINE CARBAMOYLTRANSFERASE, MITOCHONDRIAL"/>
    <property type="match status" value="1"/>
</dbReference>
<dbReference type="InterPro" id="IPR006130">
    <property type="entry name" value="Asp/Orn_carbamoylTrfase"/>
</dbReference>
<evidence type="ECO:0000256" key="6">
    <source>
        <dbReference type="ARBA" id="ARBA00048859"/>
    </source>
</evidence>
<feature type="binding site" evidence="7">
    <location>
        <position position="259"/>
    </location>
    <ligand>
        <name>carbamoyl phosphate</name>
        <dbReference type="ChEBI" id="CHEBI:58228"/>
    </ligand>
</feature>
<dbReference type="GO" id="GO:0016597">
    <property type="term" value="F:amino acid binding"/>
    <property type="evidence" value="ECO:0007669"/>
    <property type="project" value="InterPro"/>
</dbReference>
<dbReference type="NCBIfam" id="TIGR00670">
    <property type="entry name" value="asp_carb_tr"/>
    <property type="match status" value="1"/>
</dbReference>
<dbReference type="AlphaFoldDB" id="A0A6J4SA86"/>
<reference evidence="10" key="1">
    <citation type="submission" date="2020-02" db="EMBL/GenBank/DDBJ databases">
        <authorList>
            <person name="Meier V. D."/>
        </authorList>
    </citation>
    <scope>NUCLEOTIDE SEQUENCE</scope>
    <source>
        <strain evidence="10">AVDCRST_MAG05</strain>
    </source>
</reference>
<feature type="binding site" evidence="7">
    <location>
        <position position="220"/>
    </location>
    <ligand>
        <name>L-aspartate</name>
        <dbReference type="ChEBI" id="CHEBI:29991"/>
    </ligand>
</feature>
<comment type="catalytic activity">
    <reaction evidence="6 7">
        <text>carbamoyl phosphate + L-aspartate = N-carbamoyl-L-aspartate + phosphate + H(+)</text>
        <dbReference type="Rhea" id="RHEA:20013"/>
        <dbReference type="ChEBI" id="CHEBI:15378"/>
        <dbReference type="ChEBI" id="CHEBI:29991"/>
        <dbReference type="ChEBI" id="CHEBI:32814"/>
        <dbReference type="ChEBI" id="CHEBI:43474"/>
        <dbReference type="ChEBI" id="CHEBI:58228"/>
        <dbReference type="EC" id="2.1.3.2"/>
    </reaction>
</comment>
<dbReference type="EC" id="2.1.3.2" evidence="7"/>
<dbReference type="GO" id="GO:0044205">
    <property type="term" value="P:'de novo' UMP biosynthetic process"/>
    <property type="evidence" value="ECO:0007669"/>
    <property type="project" value="UniProtKB-UniRule"/>
</dbReference>
<evidence type="ECO:0000259" key="8">
    <source>
        <dbReference type="Pfam" id="PF00185"/>
    </source>
</evidence>
<accession>A0A6J4SA86</accession>
<comment type="subunit">
    <text evidence="7">Heterododecamer (2C3:3R2) of six catalytic PyrB chains organized as two trimers (C3), and six regulatory PyrI chains organized as three dimers (R2).</text>
</comment>
<dbReference type="InterPro" id="IPR006132">
    <property type="entry name" value="Asp/Orn_carbamoyltranf_P-bd"/>
</dbReference>
<dbReference type="Gene3D" id="3.40.50.1370">
    <property type="entry name" value="Aspartate/ornithine carbamoyltransferase"/>
    <property type="match status" value="2"/>
</dbReference>
<feature type="binding site" evidence="7">
    <location>
        <position position="129"/>
    </location>
    <ligand>
        <name>carbamoyl phosphate</name>
        <dbReference type="ChEBI" id="CHEBI:58228"/>
    </ligand>
</feature>
<evidence type="ECO:0000256" key="7">
    <source>
        <dbReference type="HAMAP-Rule" id="MF_00001"/>
    </source>
</evidence>
<name>A0A6J4SA86_9ACTN</name>
<dbReference type="UniPathway" id="UPA00070">
    <property type="reaction ID" value="UER00116"/>
</dbReference>
<dbReference type="PROSITE" id="PS00097">
    <property type="entry name" value="CARBAMOYLTRANSFERASE"/>
    <property type="match status" value="1"/>
</dbReference>
<dbReference type="GO" id="GO:0006520">
    <property type="term" value="P:amino acid metabolic process"/>
    <property type="evidence" value="ECO:0007669"/>
    <property type="project" value="InterPro"/>
</dbReference>
<evidence type="ECO:0000256" key="1">
    <source>
        <dbReference type="ARBA" id="ARBA00004852"/>
    </source>
</evidence>
<dbReference type="GO" id="GO:0004070">
    <property type="term" value="F:aspartate carbamoyltransferase activity"/>
    <property type="evidence" value="ECO:0007669"/>
    <property type="project" value="UniProtKB-UniRule"/>
</dbReference>
<feature type="binding site" evidence="7">
    <location>
        <position position="258"/>
    </location>
    <ligand>
        <name>carbamoyl phosphate</name>
        <dbReference type="ChEBI" id="CHEBI:58228"/>
    </ligand>
</feature>
<feature type="domain" description="Aspartate/ornithine carbamoyltransferase Asp/Orn-binding" evidence="8">
    <location>
        <begin position="152"/>
        <end position="294"/>
    </location>
</feature>
<dbReference type="GO" id="GO:0006207">
    <property type="term" value="P:'de novo' pyrimidine nucleobase biosynthetic process"/>
    <property type="evidence" value="ECO:0007669"/>
    <property type="project" value="InterPro"/>
</dbReference>
<gene>
    <name evidence="7" type="primary">pyrB</name>
    <name evidence="10" type="ORF">AVDCRST_MAG05-2025</name>
</gene>
<feature type="binding site" evidence="7">
    <location>
        <position position="101"/>
    </location>
    <ligand>
        <name>carbamoyl phosphate</name>
        <dbReference type="ChEBI" id="CHEBI:58228"/>
    </ligand>
</feature>
<dbReference type="PRINTS" id="PR00101">
    <property type="entry name" value="ATCASE"/>
</dbReference>
<sequence>MGTRSFLSLEHTSREELREILDLARAHEEGGVSRTLAGKTVCLAFFESSTRTAVSFELAARRCGADVISLSDKGSAISKGESLVDTVVTLDRLGADAIVLRHPAAGAASLASGHTAAAVVNAGDGCGQHPTQALLDLHALSKAVGGFDELSGRKVAIVGDVLHSRVARSVIPAFTRAGMELSVVAPRTLLPPDAGAWGLPVLSSVDEALDWGAEVLYTLRLQRERMTGARVPSVGEYARFYGVARRHLRGGTLVMHPGPVNRGVEIGGDVVLDAGSLVPNQVAAGVPVRSAVLTVATGAAQRVAA</sequence>
<dbReference type="Pfam" id="PF02729">
    <property type="entry name" value="OTCace_N"/>
    <property type="match status" value="1"/>
</dbReference>
<dbReference type="HAMAP" id="MF_00001">
    <property type="entry name" value="Asp_carb_tr"/>
    <property type="match status" value="1"/>
</dbReference>
<feature type="binding site" evidence="7">
    <location>
        <position position="52"/>
    </location>
    <ligand>
        <name>carbamoyl phosphate</name>
        <dbReference type="ChEBI" id="CHEBI:58228"/>
    </ligand>
</feature>
<proteinExistence type="inferred from homology"/>
<dbReference type="InterPro" id="IPR006131">
    <property type="entry name" value="Asp_carbamoyltransf_Asp/Orn-bd"/>
</dbReference>
<feature type="binding site" evidence="7">
    <location>
        <position position="132"/>
    </location>
    <ligand>
        <name>carbamoyl phosphate</name>
        <dbReference type="ChEBI" id="CHEBI:58228"/>
    </ligand>
</feature>
<dbReference type="PRINTS" id="PR00100">
    <property type="entry name" value="AOTCASE"/>
</dbReference>
<comment type="similarity">
    <text evidence="2 7">Belongs to the aspartate/ornithine carbamoyltransferase superfamily. ATCase family.</text>
</comment>
<evidence type="ECO:0000256" key="4">
    <source>
        <dbReference type="ARBA" id="ARBA00022975"/>
    </source>
</evidence>
<keyword evidence="4 7" id="KW-0665">Pyrimidine biosynthesis</keyword>
<dbReference type="GO" id="GO:0005829">
    <property type="term" value="C:cytosol"/>
    <property type="evidence" value="ECO:0007669"/>
    <property type="project" value="TreeGrafter"/>
</dbReference>
<feature type="binding site" evidence="7">
    <location>
        <position position="51"/>
    </location>
    <ligand>
        <name>carbamoyl phosphate</name>
        <dbReference type="ChEBI" id="CHEBI:58228"/>
    </ligand>
</feature>
<evidence type="ECO:0000256" key="3">
    <source>
        <dbReference type="ARBA" id="ARBA00022679"/>
    </source>
</evidence>
<dbReference type="InterPro" id="IPR036901">
    <property type="entry name" value="Asp/Orn_carbamoylTrfase_sf"/>
</dbReference>
<organism evidence="10">
    <name type="scientific">uncultured Rubrobacteraceae bacterium</name>
    <dbReference type="NCBI Taxonomy" id="349277"/>
    <lineage>
        <taxon>Bacteria</taxon>
        <taxon>Bacillati</taxon>
        <taxon>Actinomycetota</taxon>
        <taxon>Rubrobacteria</taxon>
        <taxon>Rubrobacterales</taxon>
        <taxon>Rubrobacteraceae</taxon>
        <taxon>environmental samples</taxon>
    </lineage>
</organism>
<comment type="pathway">
    <text evidence="1 7">Pyrimidine metabolism; UMP biosynthesis via de novo pathway; (S)-dihydroorotate from bicarbonate: step 2/3.</text>
</comment>
<keyword evidence="3 7" id="KW-0808">Transferase</keyword>
<feature type="domain" description="Aspartate/ornithine carbamoyltransferase carbamoyl-P binding" evidence="9">
    <location>
        <begin position="4"/>
        <end position="140"/>
    </location>
</feature>
<feature type="binding site" evidence="7">
    <location>
        <position position="79"/>
    </location>
    <ligand>
        <name>L-aspartate</name>
        <dbReference type="ChEBI" id="CHEBI:29991"/>
    </ligand>
</feature>
<dbReference type="SUPFAM" id="SSF53671">
    <property type="entry name" value="Aspartate/ornithine carbamoyltransferase"/>
    <property type="match status" value="1"/>
</dbReference>
<evidence type="ECO:0000313" key="10">
    <source>
        <dbReference type="EMBL" id="CAA9493575.1"/>
    </source>
</evidence>
<dbReference type="Pfam" id="PF00185">
    <property type="entry name" value="OTCace"/>
    <property type="match status" value="1"/>
</dbReference>
<dbReference type="EMBL" id="CADCVM010000212">
    <property type="protein sequence ID" value="CAA9493575.1"/>
    <property type="molecule type" value="Genomic_DNA"/>
</dbReference>
<dbReference type="InterPro" id="IPR002082">
    <property type="entry name" value="Asp_carbamoyltransf"/>
</dbReference>
<protein>
    <recommendedName>
        <fullName evidence="7">Aspartate carbamoyltransferase</fullName>
        <ecNumber evidence="7">2.1.3.2</ecNumber>
    </recommendedName>
    <alternativeName>
        <fullName evidence="7">Aspartate transcarbamylase</fullName>
        <shortName evidence="7">ATCase</shortName>
    </alternativeName>
</protein>